<keyword evidence="4 9" id="KW-0808">Transferase</keyword>
<comment type="similarity">
    <text evidence="1">Belongs to the NAPRTase family.</text>
</comment>
<evidence type="ECO:0000256" key="1">
    <source>
        <dbReference type="ARBA" id="ARBA00010897"/>
    </source>
</evidence>
<dbReference type="Proteomes" id="UP000596381">
    <property type="component" value="Segment"/>
</dbReference>
<accession>A0A7U0J5C1</accession>
<dbReference type="NCBIfam" id="NF006629">
    <property type="entry name" value="PRK09198.1"/>
    <property type="match status" value="1"/>
</dbReference>
<dbReference type="GO" id="GO:0009435">
    <property type="term" value="P:NAD+ biosynthetic process"/>
    <property type="evidence" value="ECO:0007669"/>
    <property type="project" value="InterPro"/>
</dbReference>
<dbReference type="InterPro" id="IPR041525">
    <property type="entry name" value="N/Namide_PRibTrfase"/>
</dbReference>
<dbReference type="InterPro" id="IPR016471">
    <property type="entry name" value="Nicotinamide_PRibTrfase"/>
</dbReference>
<comment type="pathway">
    <text evidence="5">Cofactor biosynthesis; NAD(+) biosynthesis; nicotinamide D-ribonucleotide from 5-phospho-alpha-D-ribose 1-diphosphate and nicotinamide: step 1/1.</text>
</comment>
<dbReference type="GO" id="GO:0047280">
    <property type="term" value="F:nicotinamide phosphoribosyltransferase activity"/>
    <property type="evidence" value="ECO:0007669"/>
    <property type="project" value="UniProtKB-EC"/>
</dbReference>
<evidence type="ECO:0000313" key="9">
    <source>
        <dbReference type="EMBL" id="QQV92024.1"/>
    </source>
</evidence>
<sequence length="585" mass="65346">MTNPLLKDPKFYTEDPLVFLLCDAYKTGHINQQPLGTDSFFENLTARSHTYFNTPLDFDGSVFMGLQRLVLRWLVGSFDNFFKTPFNQVEAEYLEYMDGVLGKGVVKSTHLKELHELGYIPLEIRAVPEGSLVPIRVPFLTIENTVDGFGWLTGYFEDLWSNELWKPCVLATKALHFRRVLEQYANETGAAQAFIDYQAHNFALRGMSGMFDDANSSVGQLIYFKGSDSFPSVWTANRFYNPEGDVSVSEIAGSVPATEHSVTCLNIAVYAEELKATPEYANVTEAELLSKAEELFQRRLITEVYPSGVFSFVSDTNDFFDTITTKAIANKDAIMARDGKLVYRPDSGNPYHILCGYTWDGDNHNSQEMVVLGGASALDATKFVAIQNATSGNFESFCVDGQFYSTKTGKPISIEEQKGAVQILWEIFGGTTNAAGYKELDPHVGLIYGDAININTMTRILSRLKENGFCSSNVVFGVGSFEFQFVTRDTLGIAMKATAGKVNGKHYNIAKNPKTDDGTKKSAKGYLIVYREDDGTLTLKDDLTREQYETLRGSERDAMRTVYLNGDVKILESIRTIRERAAQWI</sequence>
<dbReference type="PANTHER" id="PTHR43816">
    <property type="entry name" value="NICOTINAMIDE PHOSPHORIBOSYLTRANSFERASE"/>
    <property type="match status" value="1"/>
</dbReference>
<keyword evidence="2" id="KW-0662">Pyridine nucleotide biosynthesis</keyword>
<dbReference type="InterPro" id="IPR013785">
    <property type="entry name" value="Aldolase_TIM"/>
</dbReference>
<protein>
    <recommendedName>
        <fullName evidence="7">Nicotinamide phosphoribosyltransferase</fullName>
        <ecNumber evidence="6">2.4.2.12</ecNumber>
    </recommendedName>
</protein>
<evidence type="ECO:0000259" key="8">
    <source>
        <dbReference type="Pfam" id="PF04095"/>
    </source>
</evidence>
<evidence type="ECO:0000256" key="7">
    <source>
        <dbReference type="ARBA" id="ARBA00035036"/>
    </source>
</evidence>
<evidence type="ECO:0000256" key="4">
    <source>
        <dbReference type="ARBA" id="ARBA00022679"/>
    </source>
</evidence>
<evidence type="ECO:0000256" key="2">
    <source>
        <dbReference type="ARBA" id="ARBA00022642"/>
    </source>
</evidence>
<dbReference type="EC" id="2.4.2.12" evidence="6"/>
<dbReference type="Pfam" id="PF04095">
    <property type="entry name" value="NAPRTase"/>
    <property type="match status" value="1"/>
</dbReference>
<dbReference type="PANTHER" id="PTHR43816:SF1">
    <property type="entry name" value="NICOTINAMIDE PHOSPHORIBOSYLTRANSFERASE"/>
    <property type="match status" value="1"/>
</dbReference>
<reference evidence="9 10" key="1">
    <citation type="submission" date="2020-12" db="EMBL/GenBank/DDBJ databases">
        <title>Genomic characterization of four novel bacteriophages infecting Klebsiella pneumoniae.</title>
        <authorList>
            <person name="Estrada Bonilla B."/>
            <person name="Costa A.R."/>
            <person name="van Rossum T."/>
            <person name="Hagedoorn S."/>
            <person name="Wallinga H."/>
            <person name="Xiao M."/>
            <person name="Song W."/>
            <person name="Haas P.-J."/>
            <person name="Nobrega F.L."/>
            <person name="Brouns S.J.J."/>
        </authorList>
    </citation>
    <scope>NUCLEOTIDE SEQUENCE [LARGE SCALE GENOMIC DNA]</scope>
</reference>
<dbReference type="Gene3D" id="3.20.20.70">
    <property type="entry name" value="Aldolase class I"/>
    <property type="match status" value="1"/>
</dbReference>
<proteinExistence type="inferred from homology"/>
<evidence type="ECO:0000313" key="10">
    <source>
        <dbReference type="Proteomes" id="UP000596381"/>
    </source>
</evidence>
<evidence type="ECO:0000256" key="3">
    <source>
        <dbReference type="ARBA" id="ARBA00022676"/>
    </source>
</evidence>
<dbReference type="SUPFAM" id="SSF51690">
    <property type="entry name" value="Nicotinate/Quinolinate PRTase C-terminal domain-like"/>
    <property type="match status" value="1"/>
</dbReference>
<feature type="domain" description="Nicotinate/nicotinamide phosphoribosyltransferase" evidence="8">
    <location>
        <begin position="198"/>
        <end position="534"/>
    </location>
</feature>
<keyword evidence="3 9" id="KW-0328">Glycosyltransferase</keyword>
<name>A0A7U0J5C1_9CAUD</name>
<evidence type="ECO:0000256" key="5">
    <source>
        <dbReference type="ARBA" id="ARBA00035007"/>
    </source>
</evidence>
<dbReference type="InterPro" id="IPR036068">
    <property type="entry name" value="Nicotinate_pribotase-like_C"/>
</dbReference>
<dbReference type="EMBL" id="MW394391">
    <property type="protein sequence ID" value="QQV92024.1"/>
    <property type="molecule type" value="Genomic_DNA"/>
</dbReference>
<organism evidence="9 10">
    <name type="scientific">Klebsiella phage vB_KpM_FBKp24</name>
    <dbReference type="NCBI Taxonomy" id="2801834"/>
    <lineage>
        <taxon>Viruses</taxon>
        <taxon>Duplodnaviria</taxon>
        <taxon>Heunggongvirae</taxon>
        <taxon>Uroviricota</taxon>
        <taxon>Caudoviricetes</taxon>
        <taxon>Chimalliviridae</taxon>
        <taxon>Maaswegvirus</taxon>
        <taxon>Maaswegvirus Kp24</taxon>
    </lineage>
</organism>
<gene>
    <name evidence="9" type="ORF">vBKpMFBKp24_193</name>
</gene>
<keyword evidence="10" id="KW-1185">Reference proteome</keyword>
<evidence type="ECO:0000256" key="6">
    <source>
        <dbReference type="ARBA" id="ARBA00035024"/>
    </source>
</evidence>